<dbReference type="SUPFAM" id="SSF54631">
    <property type="entry name" value="CBS-domain pair"/>
    <property type="match status" value="1"/>
</dbReference>
<keyword evidence="3" id="KW-0677">Repeat</keyword>
<dbReference type="Gene3D" id="3.10.580.10">
    <property type="entry name" value="CBS-domain"/>
    <property type="match status" value="1"/>
</dbReference>
<evidence type="ECO:0000256" key="8">
    <source>
        <dbReference type="SAM" id="Phobius"/>
    </source>
</evidence>
<dbReference type="PROSITE" id="PS51846">
    <property type="entry name" value="CNNM"/>
    <property type="match status" value="1"/>
</dbReference>
<comment type="subcellular location">
    <subcellularLocation>
        <location evidence="1">Membrane</location>
        <topology evidence="1">Multi-pass membrane protein</topology>
    </subcellularLocation>
</comment>
<evidence type="ECO:0000256" key="4">
    <source>
        <dbReference type="ARBA" id="ARBA00022989"/>
    </source>
</evidence>
<evidence type="ECO:0000256" key="3">
    <source>
        <dbReference type="ARBA" id="ARBA00022737"/>
    </source>
</evidence>
<dbReference type="Pfam" id="PF01595">
    <property type="entry name" value="CNNM"/>
    <property type="match status" value="1"/>
</dbReference>
<evidence type="ECO:0000313" key="11">
    <source>
        <dbReference type="Proteomes" id="UP000307440"/>
    </source>
</evidence>
<dbReference type="PANTHER" id="PTHR12064">
    <property type="entry name" value="METAL TRANSPORTER CNNM"/>
    <property type="match status" value="1"/>
</dbReference>
<evidence type="ECO:0000256" key="7">
    <source>
        <dbReference type="SAM" id="MobiDB-lite"/>
    </source>
</evidence>
<keyword evidence="5 6" id="KW-0472">Membrane</keyword>
<feature type="transmembrane region" description="Helical" evidence="8">
    <location>
        <begin position="127"/>
        <end position="147"/>
    </location>
</feature>
<feature type="domain" description="CNNM transmembrane" evidence="9">
    <location>
        <begin position="62"/>
        <end position="245"/>
    </location>
</feature>
<evidence type="ECO:0000256" key="5">
    <source>
        <dbReference type="ARBA" id="ARBA00023136"/>
    </source>
</evidence>
<proteinExistence type="predicted"/>
<feature type="transmembrane region" description="Helical" evidence="8">
    <location>
        <begin position="184"/>
        <end position="204"/>
    </location>
</feature>
<dbReference type="InterPro" id="IPR045095">
    <property type="entry name" value="ACDP"/>
</dbReference>
<keyword evidence="11" id="KW-1185">Reference proteome</keyword>
<dbReference type="EMBL" id="ML210202">
    <property type="protein sequence ID" value="TFK24339.1"/>
    <property type="molecule type" value="Genomic_DNA"/>
</dbReference>
<evidence type="ECO:0000256" key="1">
    <source>
        <dbReference type="ARBA" id="ARBA00004141"/>
    </source>
</evidence>
<evidence type="ECO:0000313" key="10">
    <source>
        <dbReference type="EMBL" id="TFK24339.1"/>
    </source>
</evidence>
<gene>
    <name evidence="10" type="ORF">FA15DRAFT_669675</name>
</gene>
<dbReference type="InterPro" id="IPR046342">
    <property type="entry name" value="CBS_dom_sf"/>
</dbReference>
<feature type="region of interest" description="Disordered" evidence="7">
    <location>
        <begin position="419"/>
        <end position="456"/>
    </location>
</feature>
<dbReference type="GO" id="GO:0010960">
    <property type="term" value="P:magnesium ion homeostasis"/>
    <property type="evidence" value="ECO:0007669"/>
    <property type="project" value="InterPro"/>
</dbReference>
<dbReference type="FunFam" id="3.10.580.10:FF:000006">
    <property type="entry name" value="DUF21 and CBS domain protein"/>
    <property type="match status" value="1"/>
</dbReference>
<feature type="transmembrane region" description="Helical" evidence="8">
    <location>
        <begin position="70"/>
        <end position="93"/>
    </location>
</feature>
<dbReference type="GO" id="GO:0030026">
    <property type="term" value="P:intracellular manganese ion homeostasis"/>
    <property type="evidence" value="ECO:0007669"/>
    <property type="project" value="TreeGrafter"/>
</dbReference>
<keyword evidence="4 6" id="KW-1133">Transmembrane helix</keyword>
<name>A0A5C3KUL5_COPMA</name>
<dbReference type="STRING" id="230819.A0A5C3KUL5"/>
<dbReference type="Proteomes" id="UP000307440">
    <property type="component" value="Unassembled WGS sequence"/>
</dbReference>
<dbReference type="GO" id="GO:0016020">
    <property type="term" value="C:membrane"/>
    <property type="evidence" value="ECO:0007669"/>
    <property type="project" value="UniProtKB-SubCell"/>
</dbReference>
<dbReference type="OrthoDB" id="5353557at2759"/>
<dbReference type="PANTHER" id="PTHR12064:SF97">
    <property type="entry name" value="METAL TRANSPORTER CNNM-5"/>
    <property type="match status" value="1"/>
</dbReference>
<feature type="transmembrane region" description="Helical" evidence="8">
    <location>
        <begin position="153"/>
        <end position="172"/>
    </location>
</feature>
<organism evidence="10 11">
    <name type="scientific">Coprinopsis marcescibilis</name>
    <name type="common">Agaric fungus</name>
    <name type="synonym">Psathyrella marcescibilis</name>
    <dbReference type="NCBI Taxonomy" id="230819"/>
    <lineage>
        <taxon>Eukaryota</taxon>
        <taxon>Fungi</taxon>
        <taxon>Dikarya</taxon>
        <taxon>Basidiomycota</taxon>
        <taxon>Agaricomycotina</taxon>
        <taxon>Agaricomycetes</taxon>
        <taxon>Agaricomycetidae</taxon>
        <taxon>Agaricales</taxon>
        <taxon>Agaricineae</taxon>
        <taxon>Psathyrellaceae</taxon>
        <taxon>Coprinopsis</taxon>
    </lineage>
</organism>
<reference evidence="10 11" key="1">
    <citation type="journal article" date="2019" name="Nat. Ecol. Evol.">
        <title>Megaphylogeny resolves global patterns of mushroom evolution.</title>
        <authorList>
            <person name="Varga T."/>
            <person name="Krizsan K."/>
            <person name="Foldi C."/>
            <person name="Dima B."/>
            <person name="Sanchez-Garcia M."/>
            <person name="Sanchez-Ramirez S."/>
            <person name="Szollosi G.J."/>
            <person name="Szarkandi J.G."/>
            <person name="Papp V."/>
            <person name="Albert L."/>
            <person name="Andreopoulos W."/>
            <person name="Angelini C."/>
            <person name="Antonin V."/>
            <person name="Barry K.W."/>
            <person name="Bougher N.L."/>
            <person name="Buchanan P."/>
            <person name="Buyck B."/>
            <person name="Bense V."/>
            <person name="Catcheside P."/>
            <person name="Chovatia M."/>
            <person name="Cooper J."/>
            <person name="Damon W."/>
            <person name="Desjardin D."/>
            <person name="Finy P."/>
            <person name="Geml J."/>
            <person name="Haridas S."/>
            <person name="Hughes K."/>
            <person name="Justo A."/>
            <person name="Karasinski D."/>
            <person name="Kautmanova I."/>
            <person name="Kiss B."/>
            <person name="Kocsube S."/>
            <person name="Kotiranta H."/>
            <person name="LaButti K.M."/>
            <person name="Lechner B.E."/>
            <person name="Liimatainen K."/>
            <person name="Lipzen A."/>
            <person name="Lukacs Z."/>
            <person name="Mihaltcheva S."/>
            <person name="Morgado L.N."/>
            <person name="Niskanen T."/>
            <person name="Noordeloos M.E."/>
            <person name="Ohm R.A."/>
            <person name="Ortiz-Santana B."/>
            <person name="Ovrebo C."/>
            <person name="Racz N."/>
            <person name="Riley R."/>
            <person name="Savchenko A."/>
            <person name="Shiryaev A."/>
            <person name="Soop K."/>
            <person name="Spirin V."/>
            <person name="Szebenyi C."/>
            <person name="Tomsovsky M."/>
            <person name="Tulloss R.E."/>
            <person name="Uehling J."/>
            <person name="Grigoriev I.V."/>
            <person name="Vagvolgyi C."/>
            <person name="Papp T."/>
            <person name="Martin F.M."/>
            <person name="Miettinen O."/>
            <person name="Hibbett D.S."/>
            <person name="Nagy L.G."/>
        </authorList>
    </citation>
    <scope>NUCLEOTIDE SEQUENCE [LARGE SCALE GENOMIC DNA]</scope>
    <source>
        <strain evidence="10 11">CBS 121175</strain>
    </source>
</reference>
<accession>A0A5C3KUL5</accession>
<keyword evidence="2 6" id="KW-0812">Transmembrane</keyword>
<sequence length="486" mass="52154">MRSRLSTLSTLIRLSAATPYVRQLVRRGVEVAGAGAGVAMTMNGGAGIAGHGDGTEHPAEPGSSEFWEKLTISIALVLIGGVLAGLTLGLMGLDELHLRVLATSSDDLKEKKNAAKVLKLLGKGRHWVLIVLLLGNVIVNESLPIFLDKALGGGVAAIVIATAAIVVFGEIIPQAVSVRYGLSIGAACTPLVLGMMYIFAPIAWPLAKLLDLALGAHEAHTYKKAELKSFLQFHRQGEEPLRDDEIAILNGVLELNTKSVEMIMTPLKDTVTLSADAILDHAAVDAILTSGYSRIPVHEPGKPLSFHGTLLIKKLLTYDPSKALPVSEFPLTILPEAAPNINCFQALDYFQTGRAHLLLISKTPGKAGGAIGVVTLEDIIEEIISEEIVDETDRYEDNRSKRKARRATTSNIMRGIVERERRRGNSTERSPLLGGGMRVSVPGMSRENSLDVGGRGTDLKGLGYGSIPEHEHEHEDLIVLSESPRE</sequence>
<dbReference type="GO" id="GO:0005737">
    <property type="term" value="C:cytoplasm"/>
    <property type="evidence" value="ECO:0007669"/>
    <property type="project" value="TreeGrafter"/>
</dbReference>
<evidence type="ECO:0000256" key="6">
    <source>
        <dbReference type="PROSITE-ProRule" id="PRU01193"/>
    </source>
</evidence>
<evidence type="ECO:0000259" key="9">
    <source>
        <dbReference type="PROSITE" id="PS51846"/>
    </source>
</evidence>
<evidence type="ECO:0000256" key="2">
    <source>
        <dbReference type="ARBA" id="ARBA00022692"/>
    </source>
</evidence>
<dbReference type="AlphaFoldDB" id="A0A5C3KUL5"/>
<dbReference type="InterPro" id="IPR002550">
    <property type="entry name" value="CNNM"/>
</dbReference>
<protein>
    <submittedName>
        <fullName evidence="10">DUF21-domain-containing protein</fullName>
    </submittedName>
</protein>